<keyword evidence="5" id="KW-0092">Biotin</keyword>
<evidence type="ECO:0000259" key="7">
    <source>
        <dbReference type="PROSITE" id="PS50975"/>
    </source>
</evidence>
<gene>
    <name evidence="9" type="ORF">METZ01_LOCUS62799</name>
</gene>
<dbReference type="AlphaFoldDB" id="A0A381T135"/>
<feature type="domain" description="ATP-grasp" evidence="7">
    <location>
        <begin position="77"/>
        <end position="273"/>
    </location>
</feature>
<organism evidence="9">
    <name type="scientific">marine metagenome</name>
    <dbReference type="NCBI Taxonomy" id="408172"/>
    <lineage>
        <taxon>unclassified sequences</taxon>
        <taxon>metagenomes</taxon>
        <taxon>ecological metagenomes</taxon>
    </lineage>
</organism>
<dbReference type="GO" id="GO:0005524">
    <property type="term" value="F:ATP binding"/>
    <property type="evidence" value="ECO:0007669"/>
    <property type="project" value="UniProtKB-KW"/>
</dbReference>
<feature type="domain" description="Lipoyl-binding" evidence="6">
    <location>
        <begin position="541"/>
        <end position="616"/>
    </location>
</feature>
<dbReference type="Gene3D" id="3.30.700.40">
    <property type="match status" value="1"/>
</dbReference>
<evidence type="ECO:0000256" key="5">
    <source>
        <dbReference type="ARBA" id="ARBA00023267"/>
    </source>
</evidence>
<evidence type="ECO:0000256" key="4">
    <source>
        <dbReference type="ARBA" id="ARBA00022840"/>
    </source>
</evidence>
<dbReference type="InterPro" id="IPR005479">
    <property type="entry name" value="CPAse_ATP-bd"/>
</dbReference>
<dbReference type="PROSITE" id="PS00188">
    <property type="entry name" value="BIOTIN"/>
    <property type="match status" value="1"/>
</dbReference>
<dbReference type="InterPro" id="IPR001882">
    <property type="entry name" value="Biotin_BS"/>
</dbReference>
<dbReference type="InterPro" id="IPR005482">
    <property type="entry name" value="Biotin_COase_C"/>
</dbReference>
<dbReference type="PROSITE" id="PS50975">
    <property type="entry name" value="ATP_GRASP"/>
    <property type="match status" value="1"/>
</dbReference>
<dbReference type="SUPFAM" id="SSF56059">
    <property type="entry name" value="Glutathione synthetase ATP-binding domain-like"/>
    <property type="match status" value="1"/>
</dbReference>
<comment type="cofactor">
    <cofactor evidence="1">
        <name>biotin</name>
        <dbReference type="ChEBI" id="CHEBI:57586"/>
    </cofactor>
</comment>
<dbReference type="GO" id="GO:0016874">
    <property type="term" value="F:ligase activity"/>
    <property type="evidence" value="ECO:0007669"/>
    <property type="project" value="UniProtKB-KW"/>
</dbReference>
<dbReference type="EMBL" id="UINC01003871">
    <property type="protein sequence ID" value="SVA09945.1"/>
    <property type="molecule type" value="Genomic_DNA"/>
</dbReference>
<evidence type="ECO:0000256" key="2">
    <source>
        <dbReference type="ARBA" id="ARBA00022598"/>
    </source>
</evidence>
<dbReference type="InterPro" id="IPR005481">
    <property type="entry name" value="BC-like_N"/>
</dbReference>
<name>A0A381T135_9ZZZZ</name>
<dbReference type="SUPFAM" id="SSF51230">
    <property type="entry name" value="Single hybrid motif"/>
    <property type="match status" value="1"/>
</dbReference>
<dbReference type="SUPFAM" id="SSF51246">
    <property type="entry name" value="Rudiment single hybrid motif"/>
    <property type="match status" value="1"/>
</dbReference>
<dbReference type="InterPro" id="IPR016185">
    <property type="entry name" value="PreATP-grasp_dom_sf"/>
</dbReference>
<dbReference type="InterPro" id="IPR011764">
    <property type="entry name" value="Biotin_carboxylation_dom"/>
</dbReference>
<dbReference type="Pfam" id="PF00364">
    <property type="entry name" value="Biotin_lipoyl"/>
    <property type="match status" value="1"/>
</dbReference>
<sequence>MADDAVNIGPAPVAESYLNSDHILDAARSSASDTIHPGYGFLSENAAFARACEAAGLIFVGPHVHTIETMSDKAQAKQVAKQASVPVLDGIHSEGQSITDLVSNGTALGFPLIIKPVAGGGGKGMHIARTSAELQSTIPTSQREAQTAFGDDRLLLERYLDQPRHIEVQIFGDRHGNVVHMFERDCSLQRRHQKVIEESPAQNLRPELRTQLTESAVAIAQSINYCGAGTVEFLVSGDEFFFMEMNTRLQVEHPVTEMVTGIDLVEWQFKVAAGDPLPCNQDQIKYLGHSVEARLYAEQTDKDFLPSVGELLWLRFPLNTKHVRVDIGVKTGDAIGIHYDPMIAKIIVHDCEPERAWQRLAHALRDSGIAGLVTNLPLLRKLSNNTAVQGADTDTEFIERNINEVDESNPPDSRAATALAAFYLWRYDPFCRRHYRRNNDESPWSSGKGWRLNLPPELRISFEMDGIAQEVVANVSGDTLEARIDGRCYRIFESINPGEDLFIVLDGQMIRGTVLMSNQNLLVGVDGLFFKISDSRSTESSRIDQISGSIQATMTGRVIQILVKLGDQVDKGDPVVVLEAMKMEHSLTAPVTGKVSTLDTDLNQLVEQGYTVATIEPEPTPLSES</sequence>
<evidence type="ECO:0000259" key="6">
    <source>
        <dbReference type="PROSITE" id="PS50968"/>
    </source>
</evidence>
<dbReference type="CDD" id="cd06850">
    <property type="entry name" value="biotinyl_domain"/>
    <property type="match status" value="1"/>
</dbReference>
<evidence type="ECO:0000256" key="3">
    <source>
        <dbReference type="ARBA" id="ARBA00022741"/>
    </source>
</evidence>
<evidence type="ECO:0008006" key="10">
    <source>
        <dbReference type="Google" id="ProtNLM"/>
    </source>
</evidence>
<dbReference type="PANTHER" id="PTHR18866">
    <property type="entry name" value="CARBOXYLASE:PYRUVATE/ACETYL-COA/PROPIONYL-COA CARBOXYLASE"/>
    <property type="match status" value="1"/>
</dbReference>
<dbReference type="InterPro" id="IPR050856">
    <property type="entry name" value="Biotin_carboxylase_complex"/>
</dbReference>
<dbReference type="PROSITE" id="PS00867">
    <property type="entry name" value="CPSASE_2"/>
    <property type="match status" value="1"/>
</dbReference>
<evidence type="ECO:0000313" key="9">
    <source>
        <dbReference type="EMBL" id="SVA09945.1"/>
    </source>
</evidence>
<dbReference type="Pfam" id="PF00289">
    <property type="entry name" value="Biotin_carb_N"/>
    <property type="match status" value="1"/>
</dbReference>
<dbReference type="PROSITE" id="PS50968">
    <property type="entry name" value="BIOTINYL_LIPOYL"/>
    <property type="match status" value="1"/>
</dbReference>
<dbReference type="Pfam" id="PF02786">
    <property type="entry name" value="CPSase_L_D2"/>
    <property type="match status" value="1"/>
</dbReference>
<keyword evidence="3" id="KW-0547">Nucleotide-binding</keyword>
<dbReference type="InterPro" id="IPR011053">
    <property type="entry name" value="Single_hybrid_motif"/>
</dbReference>
<keyword evidence="2" id="KW-0436">Ligase</keyword>
<dbReference type="InterPro" id="IPR000089">
    <property type="entry name" value="Biotin_lipoyl"/>
</dbReference>
<reference evidence="9" key="1">
    <citation type="submission" date="2018-05" db="EMBL/GenBank/DDBJ databases">
        <authorList>
            <person name="Lanie J.A."/>
            <person name="Ng W.-L."/>
            <person name="Kazmierczak K.M."/>
            <person name="Andrzejewski T.M."/>
            <person name="Davidsen T.M."/>
            <person name="Wayne K.J."/>
            <person name="Tettelin H."/>
            <person name="Glass J.I."/>
            <person name="Rusch D."/>
            <person name="Podicherti R."/>
            <person name="Tsui H.-C.T."/>
            <person name="Winkler M.E."/>
        </authorList>
    </citation>
    <scope>NUCLEOTIDE SEQUENCE</scope>
</reference>
<dbReference type="PANTHER" id="PTHR18866:SF33">
    <property type="entry name" value="METHYLCROTONOYL-COA CARBOXYLASE SUBUNIT ALPHA, MITOCHONDRIAL-RELATED"/>
    <property type="match status" value="1"/>
</dbReference>
<evidence type="ECO:0000259" key="8">
    <source>
        <dbReference type="PROSITE" id="PS50979"/>
    </source>
</evidence>
<dbReference type="Pfam" id="PF02785">
    <property type="entry name" value="Biotin_carb_C"/>
    <property type="match status" value="1"/>
</dbReference>
<keyword evidence="4" id="KW-0067">ATP-binding</keyword>
<dbReference type="Gene3D" id="2.40.50.100">
    <property type="match status" value="1"/>
</dbReference>
<protein>
    <recommendedName>
        <fullName evidence="10">Biotin carboxylase</fullName>
    </recommendedName>
</protein>
<dbReference type="SMART" id="SM00878">
    <property type="entry name" value="Biotin_carb_C"/>
    <property type="match status" value="1"/>
</dbReference>
<dbReference type="SUPFAM" id="SSF52440">
    <property type="entry name" value="PreATP-grasp domain"/>
    <property type="match status" value="1"/>
</dbReference>
<dbReference type="GO" id="GO:0046872">
    <property type="term" value="F:metal ion binding"/>
    <property type="evidence" value="ECO:0007669"/>
    <property type="project" value="InterPro"/>
</dbReference>
<accession>A0A381T135</accession>
<dbReference type="PROSITE" id="PS50979">
    <property type="entry name" value="BC"/>
    <property type="match status" value="1"/>
</dbReference>
<dbReference type="InterPro" id="IPR011761">
    <property type="entry name" value="ATP-grasp"/>
</dbReference>
<proteinExistence type="predicted"/>
<dbReference type="Gene3D" id="3.30.470.20">
    <property type="entry name" value="ATP-grasp fold, B domain"/>
    <property type="match status" value="1"/>
</dbReference>
<dbReference type="InterPro" id="IPR011054">
    <property type="entry name" value="Rudment_hybrid_motif"/>
</dbReference>
<feature type="domain" description="Biotin carboxylation" evidence="8">
    <location>
        <begin position="1"/>
        <end position="403"/>
    </location>
</feature>
<evidence type="ECO:0000256" key="1">
    <source>
        <dbReference type="ARBA" id="ARBA00001953"/>
    </source>
</evidence>